<evidence type="ECO:0000313" key="2">
    <source>
        <dbReference type="EMBL" id="WAQ85957.1"/>
    </source>
</evidence>
<protein>
    <recommendedName>
        <fullName evidence="4">SMP domain-containing protein</fullName>
    </recommendedName>
</protein>
<keyword evidence="3" id="KW-1185">Reference proteome</keyword>
<reference evidence="2" key="1">
    <citation type="submission" date="2022-10" db="EMBL/GenBank/DDBJ databases">
        <title>Puccinia triticina Genome sequencing and assembly.</title>
        <authorList>
            <person name="Li C."/>
        </authorList>
    </citation>
    <scope>NUCLEOTIDE SEQUENCE</scope>
    <source>
        <strain evidence="2">Pt15</strain>
    </source>
</reference>
<dbReference type="EMBL" id="CP110426">
    <property type="protein sequence ID" value="WAQ85957.1"/>
    <property type="molecule type" value="Genomic_DNA"/>
</dbReference>
<proteinExistence type="predicted"/>
<gene>
    <name evidence="2" type="ORF">PtA15_6A587</name>
</gene>
<dbReference type="RefSeq" id="XP_053021512.1">
    <property type="nucleotide sequence ID" value="XM_053170307.1"/>
</dbReference>
<dbReference type="Proteomes" id="UP001164743">
    <property type="component" value="Chromosome 6A"/>
</dbReference>
<name>A0ABY7CNA1_9BASI</name>
<feature type="region of interest" description="Disordered" evidence="1">
    <location>
        <begin position="38"/>
        <end position="57"/>
    </location>
</feature>
<evidence type="ECO:0000256" key="1">
    <source>
        <dbReference type="SAM" id="MobiDB-lite"/>
    </source>
</evidence>
<evidence type="ECO:0000313" key="3">
    <source>
        <dbReference type="Proteomes" id="UP001164743"/>
    </source>
</evidence>
<accession>A0ABY7CNA1</accession>
<organism evidence="2 3">
    <name type="scientific">Puccinia triticina</name>
    <dbReference type="NCBI Taxonomy" id="208348"/>
    <lineage>
        <taxon>Eukaryota</taxon>
        <taxon>Fungi</taxon>
        <taxon>Dikarya</taxon>
        <taxon>Basidiomycota</taxon>
        <taxon>Pucciniomycotina</taxon>
        <taxon>Pucciniomycetes</taxon>
        <taxon>Pucciniales</taxon>
        <taxon>Pucciniaceae</taxon>
        <taxon>Puccinia</taxon>
    </lineage>
</organism>
<dbReference type="GeneID" id="77811202"/>
<feature type="region of interest" description="Disordered" evidence="1">
    <location>
        <begin position="1"/>
        <end position="23"/>
    </location>
</feature>
<sequence length="57" mass="5738">MSDNAPSLPQLPGSGATPADPDKGWIAAIVDRLVPKFQSGGVASSTDPAMQTDDAGK</sequence>
<evidence type="ECO:0008006" key="4">
    <source>
        <dbReference type="Google" id="ProtNLM"/>
    </source>
</evidence>